<accession>A0ABQ7Q5C9</accession>
<evidence type="ECO:0000313" key="1">
    <source>
        <dbReference type="EMBL" id="KAG7300456.1"/>
    </source>
</evidence>
<dbReference type="EMBL" id="JAHIBW010000021">
    <property type="protein sequence ID" value="KAG7300456.1"/>
    <property type="molecule type" value="Genomic_DNA"/>
</dbReference>
<reference evidence="1 2" key="1">
    <citation type="submission" date="2021-06" db="EMBL/GenBank/DDBJ databases">
        <title>A haploid diamondback moth (Plutella xylostella L.) genome assembly resolves 31 chromosomes and identifies a diamide resistance mutation.</title>
        <authorList>
            <person name="Ward C.M."/>
            <person name="Perry K.D."/>
            <person name="Baker G."/>
            <person name="Powis K."/>
            <person name="Heckel D.G."/>
            <person name="Baxter S.W."/>
        </authorList>
    </citation>
    <scope>NUCLEOTIDE SEQUENCE [LARGE SCALE GENOMIC DNA]</scope>
    <source>
        <strain evidence="1 2">LV</strain>
        <tissue evidence="1">Single pupa</tissue>
    </source>
</reference>
<sequence>MSKSLQRQRASELLEMNRERQGAYVNKNRKPARLFKLNDMVFVTKCSQMSGKLDSGMRGPYHVNKVLPHGCYELQLLSGSYGKITQAAAEHMVIWRGEWT</sequence>
<evidence type="ECO:0000313" key="2">
    <source>
        <dbReference type="Proteomes" id="UP000823941"/>
    </source>
</evidence>
<organism evidence="1 2">
    <name type="scientific">Plutella xylostella</name>
    <name type="common">Diamondback moth</name>
    <name type="synonym">Plutella maculipennis</name>
    <dbReference type="NCBI Taxonomy" id="51655"/>
    <lineage>
        <taxon>Eukaryota</taxon>
        <taxon>Metazoa</taxon>
        <taxon>Ecdysozoa</taxon>
        <taxon>Arthropoda</taxon>
        <taxon>Hexapoda</taxon>
        <taxon>Insecta</taxon>
        <taxon>Pterygota</taxon>
        <taxon>Neoptera</taxon>
        <taxon>Endopterygota</taxon>
        <taxon>Lepidoptera</taxon>
        <taxon>Glossata</taxon>
        <taxon>Ditrysia</taxon>
        <taxon>Yponomeutoidea</taxon>
        <taxon>Plutellidae</taxon>
        <taxon>Plutella</taxon>
    </lineage>
</organism>
<gene>
    <name evidence="1" type="ORF">JYU34_016078</name>
</gene>
<proteinExistence type="predicted"/>
<comment type="caution">
    <text evidence="1">The sequence shown here is derived from an EMBL/GenBank/DDBJ whole genome shotgun (WGS) entry which is preliminary data.</text>
</comment>
<keyword evidence="2" id="KW-1185">Reference proteome</keyword>
<dbReference type="Proteomes" id="UP000823941">
    <property type="component" value="Chromosome 21"/>
</dbReference>
<protein>
    <submittedName>
        <fullName evidence="1">Uncharacterized protein</fullName>
    </submittedName>
</protein>
<name>A0ABQ7Q5C9_PLUXY</name>